<dbReference type="OrthoDB" id="2310150at2759"/>
<protein>
    <recommendedName>
        <fullName evidence="6">Vacuolar ATPase assembly integral membrane protein VMA21 homolog</fullName>
    </recommendedName>
</protein>
<feature type="region of interest" description="Disordered" evidence="7">
    <location>
        <begin position="140"/>
        <end position="160"/>
    </location>
</feature>
<comment type="similarity">
    <text evidence="6">Belongs to the VMA21 family.</text>
</comment>
<keyword evidence="2 6" id="KW-0256">Endoplasmic reticulum</keyword>
<evidence type="ECO:0000256" key="1">
    <source>
        <dbReference type="ARBA" id="ARBA00022692"/>
    </source>
</evidence>
<evidence type="ECO:0000256" key="2">
    <source>
        <dbReference type="ARBA" id="ARBA00022824"/>
    </source>
</evidence>
<evidence type="ECO:0000256" key="5">
    <source>
        <dbReference type="ARBA" id="ARBA00023329"/>
    </source>
</evidence>
<keyword evidence="1 6" id="KW-0812">Transmembrane</keyword>
<feature type="compositionally biased region" description="Polar residues" evidence="7">
    <location>
        <begin position="140"/>
        <end position="152"/>
    </location>
</feature>
<dbReference type="GO" id="GO:0070072">
    <property type="term" value="P:vacuolar proton-transporting V-type ATPase complex assembly"/>
    <property type="evidence" value="ECO:0007669"/>
    <property type="project" value="UniProtKB-UniRule"/>
</dbReference>
<dbReference type="PANTHER" id="PTHR31792:SF3">
    <property type="entry name" value="VACUOLAR ATPASE ASSEMBLY INTEGRAL MEMBRANE PROTEIN VMA21"/>
    <property type="match status" value="1"/>
</dbReference>
<evidence type="ECO:0000256" key="6">
    <source>
        <dbReference type="HAMAP-Rule" id="MF_03058"/>
    </source>
</evidence>
<dbReference type="GO" id="GO:0033116">
    <property type="term" value="C:endoplasmic reticulum-Golgi intermediate compartment membrane"/>
    <property type="evidence" value="ECO:0007669"/>
    <property type="project" value="UniProtKB-SubCell"/>
</dbReference>
<evidence type="ECO:0000256" key="7">
    <source>
        <dbReference type="SAM" id="MobiDB-lite"/>
    </source>
</evidence>
<evidence type="ECO:0000256" key="4">
    <source>
        <dbReference type="ARBA" id="ARBA00023136"/>
    </source>
</evidence>
<comment type="function">
    <text evidence="6">Required for the assembly of the V0 complex of the vacuolar ATPase (V-ATPase) in the endoplasmic reticulum.</text>
</comment>
<evidence type="ECO:0000313" key="8">
    <source>
        <dbReference type="EMBL" id="URD86963.1"/>
    </source>
</evidence>
<dbReference type="AlphaFoldDB" id="A0A9E7F0T3"/>
<dbReference type="InterPro" id="IPR019013">
    <property type="entry name" value="Vma21"/>
</dbReference>
<evidence type="ECO:0000313" key="9">
    <source>
        <dbReference type="Proteomes" id="UP001055439"/>
    </source>
</evidence>
<dbReference type="PANTHER" id="PTHR31792">
    <property type="entry name" value="VACUOLAR ATPASE ASSEMBLY INTEGRAL MEMBRANE PROTEIN VMA21"/>
    <property type="match status" value="1"/>
</dbReference>
<dbReference type="EMBL" id="CP097504">
    <property type="protein sequence ID" value="URD86963.1"/>
    <property type="molecule type" value="Genomic_DNA"/>
</dbReference>
<sequence>MHQRGHGCEEKRGTIGEPLLLLLLFFAYQIWGLQFDLLNSSASALGCRIVEAMSRVIKKFLIASMVMWIAPVAILYGFNNHIFPGTSQLSSSSQTLVSGFLAVISVNLVIVLYIIMAMKEPGSNREHQPDPAFLAEAKASINQPAAVTTDDNAQTREKAE</sequence>
<comment type="caution">
    <text evidence="6">Lacks conserved residue(s) required for the propagation of feature annotation.</text>
</comment>
<name>A0A9E7F0T3_9LILI</name>
<dbReference type="Pfam" id="PF09446">
    <property type="entry name" value="VMA21"/>
    <property type="match status" value="1"/>
</dbReference>
<dbReference type="HAMAP" id="MF_03058">
    <property type="entry name" value="VMA21"/>
    <property type="match status" value="1"/>
</dbReference>
<feature type="transmembrane region" description="Helical" evidence="6">
    <location>
        <begin position="60"/>
        <end position="78"/>
    </location>
</feature>
<accession>A0A9E7F0T3</accession>
<keyword evidence="5 6" id="KW-0968">Cytoplasmic vesicle</keyword>
<evidence type="ECO:0000256" key="3">
    <source>
        <dbReference type="ARBA" id="ARBA00022989"/>
    </source>
</evidence>
<keyword evidence="9" id="KW-1185">Reference proteome</keyword>
<keyword evidence="3 6" id="KW-1133">Transmembrane helix</keyword>
<comment type="subcellular location">
    <subcellularLocation>
        <location evidence="6">Endoplasmic reticulum membrane</location>
        <topology evidence="6">Multi-pass membrane protein</topology>
    </subcellularLocation>
    <subcellularLocation>
        <location evidence="6">Endoplasmic reticulum-Golgi intermediate compartment membrane</location>
        <topology evidence="6">Multi-pass membrane protein</topology>
    </subcellularLocation>
    <subcellularLocation>
        <location evidence="6">Cytoplasmic vesicle</location>
        <location evidence="6">COPII-coated vesicle membrane</location>
        <topology evidence="6">Multi-pass membrane protein</topology>
    </subcellularLocation>
</comment>
<dbReference type="GO" id="GO:0012507">
    <property type="term" value="C:ER to Golgi transport vesicle membrane"/>
    <property type="evidence" value="ECO:0007669"/>
    <property type="project" value="UniProtKB-SubCell"/>
</dbReference>
<gene>
    <name evidence="8" type="ORF">MUK42_26894</name>
</gene>
<dbReference type="Proteomes" id="UP001055439">
    <property type="component" value="Chromosome 2"/>
</dbReference>
<organism evidence="8 9">
    <name type="scientific">Musa troglodytarum</name>
    <name type="common">fe'i banana</name>
    <dbReference type="NCBI Taxonomy" id="320322"/>
    <lineage>
        <taxon>Eukaryota</taxon>
        <taxon>Viridiplantae</taxon>
        <taxon>Streptophyta</taxon>
        <taxon>Embryophyta</taxon>
        <taxon>Tracheophyta</taxon>
        <taxon>Spermatophyta</taxon>
        <taxon>Magnoliopsida</taxon>
        <taxon>Liliopsida</taxon>
        <taxon>Zingiberales</taxon>
        <taxon>Musaceae</taxon>
        <taxon>Musa</taxon>
    </lineage>
</organism>
<feature type="transmembrane region" description="Helical" evidence="6">
    <location>
        <begin position="98"/>
        <end position="118"/>
    </location>
</feature>
<reference evidence="8" key="1">
    <citation type="submission" date="2022-05" db="EMBL/GenBank/DDBJ databases">
        <title>The Musa troglodytarum L. genome provides insights into the mechanism of non-climacteric behaviour and enrichment of carotenoids.</title>
        <authorList>
            <person name="Wang J."/>
        </authorList>
    </citation>
    <scope>NUCLEOTIDE SEQUENCE</scope>
    <source>
        <tissue evidence="8">Leaf</tissue>
    </source>
</reference>
<keyword evidence="4 6" id="KW-0472">Membrane</keyword>
<dbReference type="GO" id="GO:0005789">
    <property type="term" value="C:endoplasmic reticulum membrane"/>
    <property type="evidence" value="ECO:0007669"/>
    <property type="project" value="UniProtKB-SubCell"/>
</dbReference>
<proteinExistence type="inferred from homology"/>
<feature type="transmembrane region" description="Helical" evidence="6">
    <location>
        <begin position="19"/>
        <end position="39"/>
    </location>
</feature>